<dbReference type="SUPFAM" id="SSF48371">
    <property type="entry name" value="ARM repeat"/>
    <property type="match status" value="1"/>
</dbReference>
<keyword evidence="2 4" id="KW-0479">Metal-binding</keyword>
<evidence type="ECO:0000313" key="8">
    <source>
        <dbReference type="EMBL" id="HGT39433.1"/>
    </source>
</evidence>
<dbReference type="PROSITE" id="PS51007">
    <property type="entry name" value="CYTC"/>
    <property type="match status" value="1"/>
</dbReference>
<dbReference type="InterPro" id="IPR013427">
    <property type="entry name" value="Haem-bd_dom_put"/>
</dbReference>
<dbReference type="Gene3D" id="2.120.10.30">
    <property type="entry name" value="TolB, C-terminal domain"/>
    <property type="match status" value="1"/>
</dbReference>
<dbReference type="InterPro" id="IPR013428">
    <property type="entry name" value="Membrane-bound_put_N"/>
</dbReference>
<dbReference type="InterPro" id="IPR011042">
    <property type="entry name" value="6-blade_b-propeller_TolB-like"/>
</dbReference>
<feature type="domain" description="Cytochrome c" evidence="7">
    <location>
        <begin position="917"/>
        <end position="1049"/>
    </location>
</feature>
<dbReference type="EMBL" id="DSVQ01000012">
    <property type="protein sequence ID" value="HGT39433.1"/>
    <property type="molecule type" value="Genomic_DNA"/>
</dbReference>
<dbReference type="InterPro" id="IPR016024">
    <property type="entry name" value="ARM-type_fold"/>
</dbReference>
<dbReference type="InterPro" id="IPR036909">
    <property type="entry name" value="Cyt_c-like_dom_sf"/>
</dbReference>
<dbReference type="GO" id="GO:0020037">
    <property type="term" value="F:heme binding"/>
    <property type="evidence" value="ECO:0007669"/>
    <property type="project" value="InterPro"/>
</dbReference>
<dbReference type="SUPFAM" id="SSF46626">
    <property type="entry name" value="Cytochrome c"/>
    <property type="match status" value="1"/>
</dbReference>
<dbReference type="AlphaFoldDB" id="A0A7C4LKX4"/>
<keyword evidence="1 4" id="KW-0349">Heme</keyword>
<dbReference type="GO" id="GO:0009055">
    <property type="term" value="F:electron transfer activity"/>
    <property type="evidence" value="ECO:0007669"/>
    <property type="project" value="InterPro"/>
</dbReference>
<proteinExistence type="predicted"/>
<dbReference type="InterPro" id="IPR055557">
    <property type="entry name" value="DUF7133"/>
</dbReference>
<dbReference type="GO" id="GO:0046872">
    <property type="term" value="F:metal ion binding"/>
    <property type="evidence" value="ECO:0007669"/>
    <property type="project" value="UniProtKB-KW"/>
</dbReference>
<dbReference type="NCBIfam" id="TIGR02604">
    <property type="entry name" value="Piru_Ver_Nterm"/>
    <property type="match status" value="1"/>
</dbReference>
<name>A0A7C4LKX4_9PLAN</name>
<evidence type="ECO:0000256" key="1">
    <source>
        <dbReference type="ARBA" id="ARBA00022617"/>
    </source>
</evidence>
<comment type="caution">
    <text evidence="8">The sequence shown here is derived from an EMBL/GenBank/DDBJ whole genome shotgun (WGS) entry which is preliminary data.</text>
</comment>
<dbReference type="Gene3D" id="1.10.760.10">
    <property type="entry name" value="Cytochrome c-like domain"/>
    <property type="match status" value="1"/>
</dbReference>
<keyword evidence="3 4" id="KW-0408">Iron</keyword>
<dbReference type="PANTHER" id="PTHR33546">
    <property type="entry name" value="LARGE, MULTIFUNCTIONAL SECRETED PROTEIN-RELATED"/>
    <property type="match status" value="1"/>
</dbReference>
<evidence type="ECO:0000256" key="6">
    <source>
        <dbReference type="SAM" id="SignalP"/>
    </source>
</evidence>
<evidence type="ECO:0000256" key="5">
    <source>
        <dbReference type="SAM" id="MobiDB-lite"/>
    </source>
</evidence>
<dbReference type="NCBIfam" id="TIGR02603">
    <property type="entry name" value="CxxCH_TIGR02603"/>
    <property type="match status" value="1"/>
</dbReference>
<feature type="chain" id="PRO_5028233419" evidence="6">
    <location>
        <begin position="42"/>
        <end position="1054"/>
    </location>
</feature>
<dbReference type="PANTHER" id="PTHR33546:SF1">
    <property type="entry name" value="LARGE, MULTIFUNCTIONAL SECRETED PROTEIN"/>
    <property type="match status" value="1"/>
</dbReference>
<dbReference type="Pfam" id="PF23500">
    <property type="entry name" value="DUF7133"/>
    <property type="match status" value="1"/>
</dbReference>
<sequence>MVPAGPTAWYSANQGRHMMRQHAWWCSLCWAGMLASAAAQAPSSLNTQPETIPLTTPAEALRQMRVPQGFHVELFAHEPMVQQPIAFTTDERGRLWVAENYTYAESQVNFAADQRDRLVILEDADGDGRCDRRVVFWDAAQKLTSVEVGFGGVWALCAPHLLFIPDVDRNDVPDGPPVVMLDGWDAHAVRHNIVNGLKWGPDGWLYGRHGILATSLVGPPGSAPSQRQAINCGIWRFHPTRRVFETVAHGTTNPWGFDYDEHGEMFFINTVIGHLWHVVPGAHYRRMYGSDFSPYLFGLIEQTADHFHWDTREAWNDIRKLGVSDTTSAAGGGHAHSGLMIYQGDNWPAQYRGRVLTVNLHGRRLNCDRLERELAGFTARHEADFLFAGDPWFRGIDLLSGPDGGVYLADWSDIGECHENDGVHRTSGRIYKITYGTPQPLPAFDMAEWSAAQLTAALAHPNDWWARQARRLLQERAAAGRDVSAAKSQLLRRVAGTEAAAPAGAASAGTNGGGGEASATVSPRAVSTTVLRLRALWSLWGLQAVGPTDLLDLLDDGDEHVRAWAVRLLTDEPLSSHSAETAQTVSRHLAKLAARERSGLVQLYLASALQRLALEDRWAVAAPLMSRAEFADDRALPLLLWYGLEPAVAREPERAASLIPLTPMTTLQRYLARRITLAIEQQPGGVEALLSRAVMVDASVQRNILEGMVEALRGWSRAPQPRNWSTVAPILSGLGREEHARLVRELSVVFGDGRAVDELRSLVLQGGVDAASRQQALRTLVSAKVDDLGPLLHKLLDDRDVMVEAIRGLAAVEHPSNAAKILERLPRLSPEGRAIALQTLVSRPSTARALLEAVADGRVNRRELTAFHARQILDFNDAGLAERLQQVWGDIRSSSAEKRAVMEQWKASLTEERLQQANRSAGRALFQKTCANCHVLFGSGKTVGPDLTGGNRRNLDYLLENMIDPSATVAADFRMTVFALKDGRVISGVVVEAQEKTLEVQTPTERLVLARADVEESRPTTQSLMPEGLLQNLSADEVRDLVGYLMSSEQVPLP</sequence>
<evidence type="ECO:0000259" key="7">
    <source>
        <dbReference type="PROSITE" id="PS51007"/>
    </source>
</evidence>
<evidence type="ECO:0000256" key="4">
    <source>
        <dbReference type="PROSITE-ProRule" id="PRU00433"/>
    </source>
</evidence>
<accession>A0A7C4LKX4</accession>
<dbReference type="InterPro" id="IPR011041">
    <property type="entry name" value="Quinoprot_gluc/sorb_DH_b-prop"/>
</dbReference>
<feature type="region of interest" description="Disordered" evidence="5">
    <location>
        <begin position="501"/>
        <end position="521"/>
    </location>
</feature>
<evidence type="ECO:0000256" key="2">
    <source>
        <dbReference type="ARBA" id="ARBA00022723"/>
    </source>
</evidence>
<keyword evidence="6" id="KW-0732">Signal</keyword>
<reference evidence="8" key="1">
    <citation type="journal article" date="2020" name="mSystems">
        <title>Genome- and Community-Level Interaction Insights into Carbon Utilization and Element Cycling Functions of Hydrothermarchaeota in Hydrothermal Sediment.</title>
        <authorList>
            <person name="Zhou Z."/>
            <person name="Liu Y."/>
            <person name="Xu W."/>
            <person name="Pan J."/>
            <person name="Luo Z.H."/>
            <person name="Li M."/>
        </authorList>
    </citation>
    <scope>NUCLEOTIDE SEQUENCE [LARGE SCALE GENOMIC DNA]</scope>
    <source>
        <strain evidence="8">SpSt-508</strain>
    </source>
</reference>
<protein>
    <submittedName>
        <fullName evidence="8">C-type cytochrome</fullName>
    </submittedName>
</protein>
<feature type="signal peptide" evidence="6">
    <location>
        <begin position="1"/>
        <end position="41"/>
    </location>
</feature>
<gene>
    <name evidence="8" type="ORF">ENS64_09265</name>
</gene>
<dbReference type="InterPro" id="IPR009056">
    <property type="entry name" value="Cyt_c-like_dom"/>
</dbReference>
<evidence type="ECO:0000256" key="3">
    <source>
        <dbReference type="ARBA" id="ARBA00023004"/>
    </source>
</evidence>
<dbReference type="SUPFAM" id="SSF50952">
    <property type="entry name" value="Soluble quinoprotein glucose dehydrogenase"/>
    <property type="match status" value="1"/>
</dbReference>
<organism evidence="8">
    <name type="scientific">Schlesneria paludicola</name>
    <dbReference type="NCBI Taxonomy" id="360056"/>
    <lineage>
        <taxon>Bacteria</taxon>
        <taxon>Pseudomonadati</taxon>
        <taxon>Planctomycetota</taxon>
        <taxon>Planctomycetia</taxon>
        <taxon>Planctomycetales</taxon>
        <taxon>Planctomycetaceae</taxon>
        <taxon>Schlesneria</taxon>
    </lineage>
</organism>